<dbReference type="OrthoDB" id="21204at2759"/>
<protein>
    <submittedName>
        <fullName evidence="1">Uncharacterized protein</fullName>
    </submittedName>
</protein>
<sequence>MADELQIAILRVELLHRLSNWGHHVETTTHKVGHHDSGVGRVAGTRKKTKRDFDTVMKEVELEVRRALGRPILAKTLDPRRLQGQRKMGWFVLFVKKRWT</sequence>
<dbReference type="Proteomes" id="UP000516437">
    <property type="component" value="Unassembled WGS sequence"/>
</dbReference>
<name>A0A6A1WUB3_9ROSI</name>
<dbReference type="EMBL" id="RXIC02000003">
    <property type="protein sequence ID" value="KAB1228336.1"/>
    <property type="molecule type" value="Genomic_DNA"/>
</dbReference>
<organism evidence="1 2">
    <name type="scientific">Morella rubra</name>
    <name type="common">Chinese bayberry</name>
    <dbReference type="NCBI Taxonomy" id="262757"/>
    <lineage>
        <taxon>Eukaryota</taxon>
        <taxon>Viridiplantae</taxon>
        <taxon>Streptophyta</taxon>
        <taxon>Embryophyta</taxon>
        <taxon>Tracheophyta</taxon>
        <taxon>Spermatophyta</taxon>
        <taxon>Magnoliopsida</taxon>
        <taxon>eudicotyledons</taxon>
        <taxon>Gunneridae</taxon>
        <taxon>Pentapetalae</taxon>
        <taxon>rosids</taxon>
        <taxon>fabids</taxon>
        <taxon>Fagales</taxon>
        <taxon>Myricaceae</taxon>
        <taxon>Morella</taxon>
    </lineage>
</organism>
<dbReference type="AlphaFoldDB" id="A0A6A1WUB3"/>
<evidence type="ECO:0000313" key="2">
    <source>
        <dbReference type="Proteomes" id="UP000516437"/>
    </source>
</evidence>
<proteinExistence type="predicted"/>
<keyword evidence="2" id="KW-1185">Reference proteome</keyword>
<evidence type="ECO:0000313" key="1">
    <source>
        <dbReference type="EMBL" id="KAB1228336.1"/>
    </source>
</evidence>
<reference evidence="1 2" key="1">
    <citation type="journal article" date="2019" name="Plant Biotechnol. J.">
        <title>The red bayberry genome and genetic basis of sex determination.</title>
        <authorList>
            <person name="Jia H.M."/>
            <person name="Jia H.J."/>
            <person name="Cai Q.L."/>
            <person name="Wang Y."/>
            <person name="Zhao H.B."/>
            <person name="Yang W.F."/>
            <person name="Wang G.Y."/>
            <person name="Li Y.H."/>
            <person name="Zhan D.L."/>
            <person name="Shen Y.T."/>
            <person name="Niu Q.F."/>
            <person name="Chang L."/>
            <person name="Qiu J."/>
            <person name="Zhao L."/>
            <person name="Xie H.B."/>
            <person name="Fu W.Y."/>
            <person name="Jin J."/>
            <person name="Li X.W."/>
            <person name="Jiao Y."/>
            <person name="Zhou C.C."/>
            <person name="Tu T."/>
            <person name="Chai C.Y."/>
            <person name="Gao J.L."/>
            <person name="Fan L.J."/>
            <person name="van de Weg E."/>
            <person name="Wang J.Y."/>
            <person name="Gao Z.S."/>
        </authorList>
    </citation>
    <scope>NUCLEOTIDE SEQUENCE [LARGE SCALE GENOMIC DNA]</scope>
    <source>
        <tissue evidence="1">Leaves</tissue>
    </source>
</reference>
<comment type="caution">
    <text evidence="1">The sequence shown here is derived from an EMBL/GenBank/DDBJ whole genome shotgun (WGS) entry which is preliminary data.</text>
</comment>
<accession>A0A6A1WUB3</accession>
<gene>
    <name evidence="1" type="ORF">CJ030_MR6G010360</name>
</gene>